<sequence>MHPIEIFGESNIWHVKVLLVVNTTVEMYESDRVLQQFEFRQQISVAPQDLDDLHPIDLQGRIDENRLIFHAQYINMWNNMYEFLPTSEVIVVPELAYDPKYIQWFRVYGKLYLLGEEARSRQPHTRRSRQAPIHPRSSEVGPLSAPTQEPTPIAAPPLSQFVSSYSGFVFGPLSLVYYMLMPSIFSTTTMPTTTYGPSMIRAPTESPIAMSSMYGTQYSYTSIPMVPQIPPGSLFYQGGSFTQPHIPRQEDARVKKMIGQDHNLYRRSNQEGIRLATAG</sequence>
<keyword evidence="3" id="KW-1185">Reference proteome</keyword>
<dbReference type="EMBL" id="JRRC01443549">
    <property type="protein sequence ID" value="KHG06109.1"/>
    <property type="molecule type" value="Genomic_DNA"/>
</dbReference>
<accession>A0A0B0N2T5</accession>
<dbReference type="AlphaFoldDB" id="A0A0B0N2T5"/>
<evidence type="ECO:0000313" key="2">
    <source>
        <dbReference type="EMBL" id="KHG06109.1"/>
    </source>
</evidence>
<name>A0A0B0N2T5_GOSAR</name>
<evidence type="ECO:0000256" key="1">
    <source>
        <dbReference type="SAM" id="MobiDB-lite"/>
    </source>
</evidence>
<organism evidence="2 3">
    <name type="scientific">Gossypium arboreum</name>
    <name type="common">Tree cotton</name>
    <name type="synonym">Gossypium nanking</name>
    <dbReference type="NCBI Taxonomy" id="29729"/>
    <lineage>
        <taxon>Eukaryota</taxon>
        <taxon>Viridiplantae</taxon>
        <taxon>Streptophyta</taxon>
        <taxon>Embryophyta</taxon>
        <taxon>Tracheophyta</taxon>
        <taxon>Spermatophyta</taxon>
        <taxon>Magnoliopsida</taxon>
        <taxon>eudicotyledons</taxon>
        <taxon>Gunneridae</taxon>
        <taxon>Pentapetalae</taxon>
        <taxon>rosids</taxon>
        <taxon>malvids</taxon>
        <taxon>Malvales</taxon>
        <taxon>Malvaceae</taxon>
        <taxon>Malvoideae</taxon>
        <taxon>Gossypium</taxon>
    </lineage>
</organism>
<protein>
    <submittedName>
        <fullName evidence="2">Uncharacterized protein</fullName>
    </submittedName>
</protein>
<feature type="region of interest" description="Disordered" evidence="1">
    <location>
        <begin position="119"/>
        <end position="149"/>
    </location>
</feature>
<dbReference type="Proteomes" id="UP000032142">
    <property type="component" value="Unassembled WGS sequence"/>
</dbReference>
<gene>
    <name evidence="2" type="ORF">F383_32006</name>
</gene>
<evidence type="ECO:0000313" key="3">
    <source>
        <dbReference type="Proteomes" id="UP000032142"/>
    </source>
</evidence>
<reference evidence="3" key="1">
    <citation type="submission" date="2014-09" db="EMBL/GenBank/DDBJ databases">
        <authorList>
            <person name="Mudge J."/>
            <person name="Ramaraj T."/>
            <person name="Lindquist I.E."/>
            <person name="Bharti A.K."/>
            <person name="Sundararajan A."/>
            <person name="Cameron C.T."/>
            <person name="Woodward J.E."/>
            <person name="May G.D."/>
            <person name="Brubaker C."/>
            <person name="Broadhvest J."/>
            <person name="Wilkins T.A."/>
        </authorList>
    </citation>
    <scope>NUCLEOTIDE SEQUENCE</scope>
    <source>
        <strain evidence="3">cv. AKA8401</strain>
    </source>
</reference>
<proteinExistence type="predicted"/>
<comment type="caution">
    <text evidence="2">The sequence shown here is derived from an EMBL/GenBank/DDBJ whole genome shotgun (WGS) entry which is preliminary data.</text>
</comment>